<dbReference type="PANTHER" id="PTHR31293">
    <property type="entry name" value="RNI-LIKE SUPERFAMILY PROTEIN"/>
    <property type="match status" value="1"/>
</dbReference>
<sequence>MDWISSLPDDIIYHILSFHSTKEAALTSVLSKRWRNLFAFLPNLRFEEKDFDYRDSDFGIPWSFIDFLERVLAVSGNSPLKKFSLKYRQNDVDSSLINPWIRNVLSRGVLDLLDIDIITKSEFSLPLEVFSCKTLVKLKLGKGFVIAMVPENASLPALKTLFLDCVRFYDHQHGCSFEALVSACHVLEEISIVGEHWEHWKWCRTVSSPTLQRLTIDCEGSNDSIRSDFRSITFDTPNLVYLKYSGFVSDKYPTVNLNALVEVKLTLALRKIPQNGNPTNLIKGLRNVEIMDLSSLETLKRNDAARVNRWICNALSRGVLDLNLYIAGNYMYSLPLEVFSCKTIVNLKLGMNFSIGMVPENASLPALKTLYLDYIDFSGNFETLISGCHVLEELTMHDNAWDHWEQCRTVSCPTLRRLIMYCYGSKTFDLSRRKTVTDGYPIVNFDSIVEAKLILASSKLPQKGSPENLIKGLRNVEILELSSFQTSETFYSFRESIPVFKNLLHLSVTIDPSYCCRCLPFLLKNSPNLRTLLLKGPLHCDRSWHEPEPVCMCLSGLESCPVEVLEITEYKGTKDNLEHMKNFLEKLQCLELVKVCACETDDEKKLQLTNDLLRLRGPSKCKIQFEFIPS</sequence>
<dbReference type="Proteomes" id="UP000694240">
    <property type="component" value="Chromosome 10"/>
</dbReference>
<feature type="domain" description="FBD" evidence="1">
    <location>
        <begin position="555"/>
        <end position="626"/>
    </location>
</feature>
<dbReference type="InterPro" id="IPR055294">
    <property type="entry name" value="FBL60-like"/>
</dbReference>
<keyword evidence="3" id="KW-1185">Reference proteome</keyword>
<proteinExistence type="predicted"/>
<dbReference type="InterPro" id="IPR055411">
    <property type="entry name" value="LRR_FXL15/At3g58940/PEG3-like"/>
</dbReference>
<dbReference type="SMART" id="SM00579">
    <property type="entry name" value="FBD"/>
    <property type="match status" value="1"/>
</dbReference>
<dbReference type="AlphaFoldDB" id="A0A8T1ZS22"/>
<comment type="caution">
    <text evidence="2">The sequence shown here is derived from an EMBL/GenBank/DDBJ whole genome shotgun (WGS) entry which is preliminary data.</text>
</comment>
<organism evidence="2 3">
    <name type="scientific">Arabidopsis thaliana x Arabidopsis arenosa</name>
    <dbReference type="NCBI Taxonomy" id="1240361"/>
    <lineage>
        <taxon>Eukaryota</taxon>
        <taxon>Viridiplantae</taxon>
        <taxon>Streptophyta</taxon>
        <taxon>Embryophyta</taxon>
        <taxon>Tracheophyta</taxon>
        <taxon>Spermatophyta</taxon>
        <taxon>Magnoliopsida</taxon>
        <taxon>eudicotyledons</taxon>
        <taxon>Gunneridae</taxon>
        <taxon>Pentapetalae</taxon>
        <taxon>rosids</taxon>
        <taxon>malvids</taxon>
        <taxon>Brassicales</taxon>
        <taxon>Brassicaceae</taxon>
        <taxon>Camelineae</taxon>
        <taxon>Arabidopsis</taxon>
    </lineage>
</organism>
<accession>A0A8T1ZS22</accession>
<gene>
    <name evidence="2" type="ORF">ISN45_Aa05g027940</name>
</gene>
<dbReference type="EMBL" id="JAEFBK010000010">
    <property type="protein sequence ID" value="KAG7561373.1"/>
    <property type="molecule type" value="Genomic_DNA"/>
</dbReference>
<reference evidence="2 3" key="1">
    <citation type="submission" date="2020-12" db="EMBL/GenBank/DDBJ databases">
        <title>Concerted genomic and epigenomic changes stabilize Arabidopsis allopolyploids.</title>
        <authorList>
            <person name="Chen Z."/>
        </authorList>
    </citation>
    <scope>NUCLEOTIDE SEQUENCE [LARGE SCALE GENOMIC DNA]</scope>
    <source>
        <strain evidence="2">Allo738</strain>
        <tissue evidence="2">Leaf</tissue>
    </source>
</reference>
<dbReference type="CDD" id="cd22160">
    <property type="entry name" value="F-box_AtFBL13-like"/>
    <property type="match status" value="1"/>
</dbReference>
<dbReference type="Pfam" id="PF24758">
    <property type="entry name" value="LRR_At5g56370"/>
    <property type="match status" value="2"/>
</dbReference>
<evidence type="ECO:0000313" key="2">
    <source>
        <dbReference type="EMBL" id="KAG7561373.1"/>
    </source>
</evidence>
<name>A0A8T1ZS22_9BRAS</name>
<dbReference type="InterPro" id="IPR006566">
    <property type="entry name" value="FBD"/>
</dbReference>
<dbReference type="PANTHER" id="PTHR31293:SF12">
    <property type="entry name" value="RNI-LIKE SUPERFAMILY PROTEIN"/>
    <property type="match status" value="1"/>
</dbReference>
<protein>
    <submittedName>
        <fullName evidence="2">Leucine-rich repeat 2</fullName>
    </submittedName>
</protein>
<dbReference type="InterPro" id="IPR053781">
    <property type="entry name" value="F-box_AtFBL13-like"/>
</dbReference>
<dbReference type="Pfam" id="PF00646">
    <property type="entry name" value="F-box"/>
    <property type="match status" value="1"/>
</dbReference>
<evidence type="ECO:0000313" key="3">
    <source>
        <dbReference type="Proteomes" id="UP000694240"/>
    </source>
</evidence>
<dbReference type="InterPro" id="IPR001810">
    <property type="entry name" value="F-box_dom"/>
</dbReference>
<evidence type="ECO:0000259" key="1">
    <source>
        <dbReference type="SMART" id="SM00579"/>
    </source>
</evidence>